<evidence type="ECO:0000256" key="1">
    <source>
        <dbReference type="ARBA" id="ARBA00004651"/>
    </source>
</evidence>
<keyword evidence="2" id="KW-1003">Cell membrane</keyword>
<feature type="transmembrane region" description="Helical" evidence="8">
    <location>
        <begin position="206"/>
        <end position="229"/>
    </location>
</feature>
<feature type="transmembrane region" description="Helical" evidence="8">
    <location>
        <begin position="83"/>
        <end position="103"/>
    </location>
</feature>
<dbReference type="GO" id="GO:0016763">
    <property type="term" value="F:pentosyltransferase activity"/>
    <property type="evidence" value="ECO:0007669"/>
    <property type="project" value="TreeGrafter"/>
</dbReference>
<dbReference type="AlphaFoldDB" id="A0AA41XGA2"/>
<feature type="transmembrane region" description="Helical" evidence="8">
    <location>
        <begin position="132"/>
        <end position="150"/>
    </location>
</feature>
<sequence>MRSRRFDAPAVVLVGLLGFAAAFIGSWTPSIWYDEAATIASATRSWESLGRMLESVDAVHAVYYALMHVWFDLVGYDPITLRLPSAVFAGLAAALTVVLAARLLSSRGLGLLAGVVLIVLPRFTWAGGEGRSYALGMLLAVALTLALLAAQRPDARWWRWAVYGGLAVLSIAVFLYLALVVAAHALTVLVRLLLGSRGGAQREGATVIRFAVTVAAVVLVSLPLVLTVVGQSGQLSWVAPIDADTVRGVFLTQFFPKNPAVAMVAWSLVALGLVALVARRSLRPAALVLLPWLVVPTLAIVVASVLVTPLYSPRYLTFSLPAVAIAMAAVPALVPVAAVRLRVAAGVVIVALLGVLALPSYQAQRMPEAKQDASWSQGAGTVSRLDRDEPTAVVFGSIAYHPGATARVVEYAYPEAFSGLDDVALTAPLEESPSLWEKADPVDAEMLAGYDRVVLVTSGRERVENEEAIVAAGFRETERDRSTNLVVVVYERE</sequence>
<feature type="transmembrane region" description="Helical" evidence="8">
    <location>
        <begin position="52"/>
        <end position="71"/>
    </location>
</feature>
<evidence type="ECO:0000256" key="6">
    <source>
        <dbReference type="ARBA" id="ARBA00022989"/>
    </source>
</evidence>
<feature type="transmembrane region" description="Helical" evidence="8">
    <location>
        <begin position="341"/>
        <end position="361"/>
    </location>
</feature>
<keyword evidence="3" id="KW-0328">Glycosyltransferase</keyword>
<dbReference type="EMBL" id="JANLCK010000013">
    <property type="protein sequence ID" value="MCS5727662.1"/>
    <property type="molecule type" value="Genomic_DNA"/>
</dbReference>
<feature type="transmembrane region" description="Helical" evidence="8">
    <location>
        <begin position="109"/>
        <end position="125"/>
    </location>
</feature>
<protein>
    <recommendedName>
        <fullName evidence="11">Glycosyltransferase RgtA/B/C/D-like domain-containing protein</fullName>
    </recommendedName>
</protein>
<evidence type="ECO:0000256" key="2">
    <source>
        <dbReference type="ARBA" id="ARBA00022475"/>
    </source>
</evidence>
<gene>
    <name evidence="9" type="ORF">N1028_17340</name>
</gene>
<feature type="transmembrane region" description="Helical" evidence="8">
    <location>
        <begin position="162"/>
        <end position="194"/>
    </location>
</feature>
<organism evidence="9 10">
    <name type="scientific">Herbiconiux oxytropis</name>
    <dbReference type="NCBI Taxonomy" id="2970915"/>
    <lineage>
        <taxon>Bacteria</taxon>
        <taxon>Bacillati</taxon>
        <taxon>Actinomycetota</taxon>
        <taxon>Actinomycetes</taxon>
        <taxon>Micrococcales</taxon>
        <taxon>Microbacteriaceae</taxon>
        <taxon>Herbiconiux</taxon>
    </lineage>
</organism>
<evidence type="ECO:0008006" key="11">
    <source>
        <dbReference type="Google" id="ProtNLM"/>
    </source>
</evidence>
<feature type="transmembrane region" description="Helical" evidence="8">
    <location>
        <begin position="315"/>
        <end position="334"/>
    </location>
</feature>
<keyword evidence="7 8" id="KW-0472">Membrane</keyword>
<keyword evidence="10" id="KW-1185">Reference proteome</keyword>
<evidence type="ECO:0000256" key="7">
    <source>
        <dbReference type="ARBA" id="ARBA00023136"/>
    </source>
</evidence>
<evidence type="ECO:0000313" key="9">
    <source>
        <dbReference type="EMBL" id="MCS5727662.1"/>
    </source>
</evidence>
<feature type="transmembrane region" description="Helical" evidence="8">
    <location>
        <begin position="12"/>
        <end position="32"/>
    </location>
</feature>
<feature type="transmembrane region" description="Helical" evidence="8">
    <location>
        <begin position="285"/>
        <end position="309"/>
    </location>
</feature>
<comment type="subcellular location">
    <subcellularLocation>
        <location evidence="1">Cell membrane</location>
        <topology evidence="1">Multi-pass membrane protein</topology>
    </subcellularLocation>
</comment>
<evidence type="ECO:0000256" key="4">
    <source>
        <dbReference type="ARBA" id="ARBA00022679"/>
    </source>
</evidence>
<reference evidence="9" key="1">
    <citation type="submission" date="2022-08" db="EMBL/GenBank/DDBJ databases">
        <authorList>
            <person name="Deng Y."/>
            <person name="Han X.-F."/>
            <person name="Zhang Y.-Q."/>
        </authorList>
    </citation>
    <scope>NUCLEOTIDE SEQUENCE</scope>
    <source>
        <strain evidence="9">CPCC 203407</strain>
    </source>
</reference>
<keyword evidence="5 8" id="KW-0812">Transmembrane</keyword>
<comment type="caution">
    <text evidence="9">The sequence shown here is derived from an EMBL/GenBank/DDBJ whole genome shotgun (WGS) entry which is preliminary data.</text>
</comment>
<dbReference type="PANTHER" id="PTHR33908:SF3">
    <property type="entry name" value="UNDECAPRENYL PHOSPHATE-ALPHA-4-AMINO-4-DEOXY-L-ARABINOSE ARABINOSYL TRANSFERASE"/>
    <property type="match status" value="1"/>
</dbReference>
<dbReference type="Proteomes" id="UP001165587">
    <property type="component" value="Unassembled WGS sequence"/>
</dbReference>
<proteinExistence type="predicted"/>
<dbReference type="GO" id="GO:0009103">
    <property type="term" value="P:lipopolysaccharide biosynthetic process"/>
    <property type="evidence" value="ECO:0007669"/>
    <property type="project" value="UniProtKB-ARBA"/>
</dbReference>
<dbReference type="InterPro" id="IPR050297">
    <property type="entry name" value="LipidA_mod_glycosyltrf_83"/>
</dbReference>
<dbReference type="GO" id="GO:0005886">
    <property type="term" value="C:plasma membrane"/>
    <property type="evidence" value="ECO:0007669"/>
    <property type="project" value="UniProtKB-SubCell"/>
</dbReference>
<evidence type="ECO:0000256" key="3">
    <source>
        <dbReference type="ARBA" id="ARBA00022676"/>
    </source>
</evidence>
<keyword evidence="6 8" id="KW-1133">Transmembrane helix</keyword>
<dbReference type="GO" id="GO:0010041">
    <property type="term" value="P:response to iron(III) ion"/>
    <property type="evidence" value="ECO:0007669"/>
    <property type="project" value="TreeGrafter"/>
</dbReference>
<accession>A0AA41XGA2</accession>
<feature type="transmembrane region" description="Helical" evidence="8">
    <location>
        <begin position="260"/>
        <end position="278"/>
    </location>
</feature>
<dbReference type="PANTHER" id="PTHR33908">
    <property type="entry name" value="MANNOSYLTRANSFERASE YKCB-RELATED"/>
    <property type="match status" value="1"/>
</dbReference>
<evidence type="ECO:0000313" key="10">
    <source>
        <dbReference type="Proteomes" id="UP001165587"/>
    </source>
</evidence>
<evidence type="ECO:0000256" key="8">
    <source>
        <dbReference type="SAM" id="Phobius"/>
    </source>
</evidence>
<name>A0AA41XGA2_9MICO</name>
<evidence type="ECO:0000256" key="5">
    <source>
        <dbReference type="ARBA" id="ARBA00022692"/>
    </source>
</evidence>
<keyword evidence="4" id="KW-0808">Transferase</keyword>